<dbReference type="InterPro" id="IPR011990">
    <property type="entry name" value="TPR-like_helical_dom_sf"/>
</dbReference>
<dbReference type="Gene3D" id="1.10.260.40">
    <property type="entry name" value="lambda repressor-like DNA-binding domains"/>
    <property type="match status" value="1"/>
</dbReference>
<proteinExistence type="predicted"/>
<dbReference type="PROSITE" id="PS50005">
    <property type="entry name" value="TPR"/>
    <property type="match status" value="1"/>
</dbReference>
<organism evidence="3 4">
    <name type="scientific">Candidatus Viridilinea mediisalina</name>
    <dbReference type="NCBI Taxonomy" id="2024553"/>
    <lineage>
        <taxon>Bacteria</taxon>
        <taxon>Bacillati</taxon>
        <taxon>Chloroflexota</taxon>
        <taxon>Chloroflexia</taxon>
        <taxon>Chloroflexales</taxon>
        <taxon>Chloroflexineae</taxon>
        <taxon>Oscillochloridaceae</taxon>
        <taxon>Candidatus Viridilinea</taxon>
    </lineage>
</organism>
<dbReference type="OrthoDB" id="33864at2"/>
<dbReference type="SMART" id="SM00028">
    <property type="entry name" value="TPR"/>
    <property type="match status" value="7"/>
</dbReference>
<dbReference type="InterPro" id="IPR027417">
    <property type="entry name" value="P-loop_NTPase"/>
</dbReference>
<dbReference type="InterPro" id="IPR001387">
    <property type="entry name" value="Cro/C1-type_HTH"/>
</dbReference>
<dbReference type="EMBL" id="NQWI01000044">
    <property type="protein sequence ID" value="PDW03013.1"/>
    <property type="molecule type" value="Genomic_DNA"/>
</dbReference>
<keyword evidence="4" id="KW-1185">Reference proteome</keyword>
<evidence type="ECO:0000313" key="4">
    <source>
        <dbReference type="Proteomes" id="UP000220527"/>
    </source>
</evidence>
<dbReference type="InterPro" id="IPR049945">
    <property type="entry name" value="AAA_22"/>
</dbReference>
<name>A0A2A6RJ82_9CHLR</name>
<dbReference type="AlphaFoldDB" id="A0A2A6RJ82"/>
<dbReference type="GO" id="GO:0003677">
    <property type="term" value="F:DNA binding"/>
    <property type="evidence" value="ECO:0007669"/>
    <property type="project" value="InterPro"/>
</dbReference>
<dbReference type="PRINTS" id="PR00364">
    <property type="entry name" value="DISEASERSIST"/>
</dbReference>
<reference evidence="4" key="1">
    <citation type="submission" date="2017-08" db="EMBL/GenBank/DDBJ databases">
        <authorList>
            <person name="Grouzdev D.S."/>
            <person name="Gaisin V.A."/>
            <person name="Rysina M.S."/>
            <person name="Gorlenko V.M."/>
        </authorList>
    </citation>
    <scope>NUCLEOTIDE SEQUENCE [LARGE SCALE GENOMIC DNA]</scope>
    <source>
        <strain evidence="4">Kir15-3F</strain>
    </source>
</reference>
<dbReference type="Gene3D" id="1.25.40.10">
    <property type="entry name" value="Tetratricopeptide repeat domain"/>
    <property type="match status" value="1"/>
</dbReference>
<evidence type="ECO:0000259" key="2">
    <source>
        <dbReference type="PROSITE" id="PS50943"/>
    </source>
</evidence>
<dbReference type="CDD" id="cd00093">
    <property type="entry name" value="HTH_XRE"/>
    <property type="match status" value="1"/>
</dbReference>
<dbReference type="PANTHER" id="PTHR47691:SF3">
    <property type="entry name" value="HTH-TYPE TRANSCRIPTIONAL REGULATOR RV0890C-RELATED"/>
    <property type="match status" value="1"/>
</dbReference>
<evidence type="ECO:0000313" key="3">
    <source>
        <dbReference type="EMBL" id="PDW03013.1"/>
    </source>
</evidence>
<dbReference type="SUPFAM" id="SSF47413">
    <property type="entry name" value="lambda repressor-like DNA-binding domains"/>
    <property type="match status" value="1"/>
</dbReference>
<dbReference type="RefSeq" id="WP_097644177.1">
    <property type="nucleotide sequence ID" value="NZ_NQWI01000044.1"/>
</dbReference>
<protein>
    <recommendedName>
        <fullName evidence="2">HTH cro/C1-type domain-containing protein</fullName>
    </recommendedName>
</protein>
<dbReference type="InterPro" id="IPR019734">
    <property type="entry name" value="TPR_rpt"/>
</dbReference>
<comment type="caution">
    <text evidence="3">The sequence shown here is derived from an EMBL/GenBank/DDBJ whole genome shotgun (WGS) entry which is preliminary data.</text>
</comment>
<accession>A0A2A6RJ82</accession>
<dbReference type="Gene3D" id="3.40.50.300">
    <property type="entry name" value="P-loop containing nucleotide triphosphate hydrolases"/>
    <property type="match status" value="1"/>
</dbReference>
<gene>
    <name evidence="3" type="ORF">CJ255_11125</name>
</gene>
<sequence>MTLDNDIIDFGLWVKGRREALWLTQAELGRLAGYAADTIRAVEAGRRRPSQQMLEQLADALQLDPRVRERFFAWGRMKRTPVLPVADVATTMVPQQHRIPPLALPELVGRQALLTLLQQYLAVPEVRLMTLVGPPGVGKTRLARALGYGMERQLDAGAAWVALTAVASLEQMLTSMAHALQLNPAPERPLRQVLCEYLQACELLLVLDSIEPLRPAASELTALLSELLAAAPRLKLLVTSQAPLQLAIEHVVAVPPLALEADEDGLSPALQLFAQRAQAADHHFRLTAQNVPVVTAICRELDGLPLALELAATRCRIFAPEVLLERLDQRLQLLTHQGNDRERRHHSLRAALEWSVALLSPAEQACLGALSLFQGGFSLAAAEHVGGTGPNTLTMLEQLLNHSLLTRLELPAAKRRGRNHAAPIPTEPRFAMLESIRLFAYEQLSTAARLRLARSHAAYYLSYVQQDAPLWRQESVTWVQKLEREEANLRAALSYSQTQRDGMTLAALVVHLSPYWTQQGQLDAGRHWAQAALALRASLPAEVTAQLLVAAADLAYQQSDYAAAQELASESFTLDQTLLPPSILIRAHYRLAWIAARQSNYPQAHAELQTALALAQSTHDTYSAAMLHGALGWMARDQGDFAGARSAQEQSLALYRQRNDRLSVAYTLNALGWIARDQGDYHAAALLHRESLQLYQAAGHTSGVALSYNNLGWAAGMRGEYEQAAALFNKSLNLREALGVERDCAWTLSDLGWLWREAGDAPQSAGYYHEALQRYQRLGNRRGSALSHLGLAQANLAMDDPAQALSHLRSACAILLDLHDRRSLARLLEVAAAHALATGNHLCAAERLGAAEGLRAALDTILPPSEERWHQHLVANLSHTNTLGIAAAWARGRRQPLADLLADMVSGISDE</sequence>
<feature type="repeat" description="TPR" evidence="1">
    <location>
        <begin position="705"/>
        <end position="738"/>
    </location>
</feature>
<dbReference type="PANTHER" id="PTHR47691">
    <property type="entry name" value="REGULATOR-RELATED"/>
    <property type="match status" value="1"/>
</dbReference>
<feature type="domain" description="HTH cro/C1-type" evidence="2">
    <location>
        <begin position="14"/>
        <end position="68"/>
    </location>
</feature>
<dbReference type="SUPFAM" id="SSF48452">
    <property type="entry name" value="TPR-like"/>
    <property type="match status" value="2"/>
</dbReference>
<dbReference type="Pfam" id="PF13424">
    <property type="entry name" value="TPR_12"/>
    <property type="match status" value="3"/>
</dbReference>
<keyword evidence="1" id="KW-0802">TPR repeat</keyword>
<dbReference type="Pfam" id="PF13401">
    <property type="entry name" value="AAA_22"/>
    <property type="match status" value="1"/>
</dbReference>
<dbReference type="SMART" id="SM00530">
    <property type="entry name" value="HTH_XRE"/>
    <property type="match status" value="1"/>
</dbReference>
<dbReference type="Proteomes" id="UP000220527">
    <property type="component" value="Unassembled WGS sequence"/>
</dbReference>
<dbReference type="Pfam" id="PF13560">
    <property type="entry name" value="HTH_31"/>
    <property type="match status" value="1"/>
</dbReference>
<dbReference type="InterPro" id="IPR010982">
    <property type="entry name" value="Lambda_DNA-bd_dom_sf"/>
</dbReference>
<evidence type="ECO:0000256" key="1">
    <source>
        <dbReference type="PROSITE-ProRule" id="PRU00339"/>
    </source>
</evidence>
<dbReference type="PROSITE" id="PS50943">
    <property type="entry name" value="HTH_CROC1"/>
    <property type="match status" value="1"/>
</dbReference>
<dbReference type="SUPFAM" id="SSF52540">
    <property type="entry name" value="P-loop containing nucleoside triphosphate hydrolases"/>
    <property type="match status" value="1"/>
</dbReference>